<proteinExistence type="predicted"/>
<accession>A0AAX3F0F7</accession>
<reference evidence="2" key="1">
    <citation type="submission" date="2022-10" db="EMBL/GenBank/DDBJ databases">
        <authorList>
            <person name="Wei X."/>
        </authorList>
    </citation>
    <scope>NUCLEOTIDE SEQUENCE</scope>
    <source>
        <strain evidence="2">SD2</strain>
    </source>
</reference>
<name>A0AAX3F0F7_MYCSY</name>
<feature type="domain" description="RuvC endonuclease subdomain 3" evidence="1">
    <location>
        <begin position="4"/>
        <end position="150"/>
    </location>
</feature>
<dbReference type="Pfam" id="PF18541">
    <property type="entry name" value="RuvC_III"/>
    <property type="match status" value="1"/>
</dbReference>
<organism evidence="2 3">
    <name type="scientific">Mycoplasmopsis synoviae</name>
    <name type="common">Mycoplasma synoviae</name>
    <dbReference type="NCBI Taxonomy" id="2109"/>
    <lineage>
        <taxon>Bacteria</taxon>
        <taxon>Bacillati</taxon>
        <taxon>Mycoplasmatota</taxon>
        <taxon>Mycoplasmoidales</taxon>
        <taxon>Metamycoplasmataceae</taxon>
        <taxon>Mycoplasmopsis</taxon>
    </lineage>
</organism>
<dbReference type="RefSeq" id="WP_267274351.1">
    <property type="nucleotide sequence ID" value="NZ_CP107525.1"/>
</dbReference>
<evidence type="ECO:0000313" key="3">
    <source>
        <dbReference type="Proteomes" id="UP001164481"/>
    </source>
</evidence>
<protein>
    <recommendedName>
        <fullName evidence="1">RuvC endonuclease subdomain 3 domain-containing protein</fullName>
    </recommendedName>
</protein>
<sequence length="490" mass="58861">MRFGFLARNLNDTRYATKVFRDQLNNYSKHHSKDDENKLFKVVCMNGSITSFLRKSMWRKNEEQVYRFNFWKKDRDQFFHHAVDASIIAIFSLLTKTLYNKLRVYESYDVQRREDGVYLINKETGEVKKADKDYWKDQHNFLKIRENAIEIKNILNNVDFQNQVRYSRKVNTKLNTKLFNETIYGVKEFENNFYKLEKVNLFSEKIRKFILEDLNEESEKNKKNENGSRKRILTEKYIVDEILQILENEEFKDSKSDIKTLNKYMDSLPSKFSEFFSQDFINKCKKENSLILTFDAIKHNDAKKVIKIKNLKFFREDATLKNKQAVHKDSKNQIKSFYESYKCVGFIWLKNKNDLKEKIFVPINSRVIHFGDKDKNIFDFDSYNKEKLLNEINLKRLENKKFNSINEIEFVKFVKPSALLLNFKDQQIYYISTLRSSTLEAEIKLINKKMDKREYVSMEKITNPDEYKIIEHVNPLGINLNWTKKLENNN</sequence>
<dbReference type="Proteomes" id="UP001164481">
    <property type="component" value="Chromosome"/>
</dbReference>
<evidence type="ECO:0000313" key="2">
    <source>
        <dbReference type="EMBL" id="UZW64361.1"/>
    </source>
</evidence>
<dbReference type="GO" id="GO:0003676">
    <property type="term" value="F:nucleic acid binding"/>
    <property type="evidence" value="ECO:0007669"/>
    <property type="project" value="InterPro"/>
</dbReference>
<gene>
    <name evidence="2" type="ORF">OIE46_03255</name>
</gene>
<dbReference type="AlphaFoldDB" id="A0AAX3F0F7"/>
<dbReference type="InterPro" id="IPR041383">
    <property type="entry name" value="RuvC_III"/>
</dbReference>
<dbReference type="EMBL" id="CP107525">
    <property type="protein sequence ID" value="UZW64361.1"/>
    <property type="molecule type" value="Genomic_DNA"/>
</dbReference>
<dbReference type="Gene3D" id="3.30.420.10">
    <property type="entry name" value="Ribonuclease H-like superfamily/Ribonuclease H"/>
    <property type="match status" value="1"/>
</dbReference>
<evidence type="ECO:0000259" key="1">
    <source>
        <dbReference type="Pfam" id="PF18541"/>
    </source>
</evidence>
<reference evidence="2" key="2">
    <citation type="submission" date="2022-11" db="EMBL/GenBank/DDBJ databases">
        <title>complete genomes of mycoplasma synoviae ZX313 strain and SD2 strain.</title>
        <authorList>
            <person name="Zhong Q."/>
        </authorList>
    </citation>
    <scope>NUCLEOTIDE SEQUENCE</scope>
    <source>
        <strain evidence="2">SD2</strain>
    </source>
</reference>
<dbReference type="InterPro" id="IPR036397">
    <property type="entry name" value="RNaseH_sf"/>
</dbReference>